<protein>
    <submittedName>
        <fullName evidence="1">Uncharacterized protein</fullName>
    </submittedName>
</protein>
<dbReference type="AlphaFoldDB" id="A0A6J5EV76"/>
<evidence type="ECO:0000313" key="2">
    <source>
        <dbReference type="Proteomes" id="UP000494329"/>
    </source>
</evidence>
<proteinExistence type="predicted"/>
<sequence length="114" mass="12782">MLEGQPTRLDLVLWDAAGYIYGWFLDRSGRPELRAGSCPEIVAGLAGALQTLASYDQSWQAALERRATSLMSIVRLSKEKAVLQARAKMESRGFLKKFVSRTSLERELMSLGFR</sequence>
<organism evidence="1 2">
    <name type="scientific">Paraburkholderia solisilvae</name>
    <dbReference type="NCBI Taxonomy" id="624376"/>
    <lineage>
        <taxon>Bacteria</taxon>
        <taxon>Pseudomonadati</taxon>
        <taxon>Pseudomonadota</taxon>
        <taxon>Betaproteobacteria</taxon>
        <taxon>Burkholderiales</taxon>
        <taxon>Burkholderiaceae</taxon>
        <taxon>Paraburkholderia</taxon>
    </lineage>
</organism>
<keyword evidence="2" id="KW-1185">Reference proteome</keyword>
<dbReference type="RefSeq" id="WP_175114919.1">
    <property type="nucleotide sequence ID" value="NZ_CADIKF010000071.1"/>
</dbReference>
<dbReference type="Proteomes" id="UP000494329">
    <property type="component" value="Unassembled WGS sequence"/>
</dbReference>
<name>A0A6J5EV76_9BURK</name>
<accession>A0A6J5EV76</accession>
<evidence type="ECO:0000313" key="1">
    <source>
        <dbReference type="EMBL" id="CAB3770459.1"/>
    </source>
</evidence>
<reference evidence="1 2" key="1">
    <citation type="submission" date="2020-04" db="EMBL/GenBank/DDBJ databases">
        <authorList>
            <person name="De Canck E."/>
        </authorList>
    </citation>
    <scope>NUCLEOTIDE SEQUENCE [LARGE SCALE GENOMIC DNA]</scope>
    <source>
        <strain evidence="1 2">LMG 29739</strain>
    </source>
</reference>
<gene>
    <name evidence="1" type="ORF">LMG29739_05788</name>
</gene>
<dbReference type="EMBL" id="CADIKF010000071">
    <property type="protein sequence ID" value="CAB3770459.1"/>
    <property type="molecule type" value="Genomic_DNA"/>
</dbReference>